<proteinExistence type="predicted"/>
<accession>A0A6G1CUL7</accession>
<feature type="region of interest" description="Disordered" evidence="1">
    <location>
        <begin position="166"/>
        <end position="211"/>
    </location>
</feature>
<organism evidence="2 3">
    <name type="scientific">Oryza meyeriana var. granulata</name>
    <dbReference type="NCBI Taxonomy" id="110450"/>
    <lineage>
        <taxon>Eukaryota</taxon>
        <taxon>Viridiplantae</taxon>
        <taxon>Streptophyta</taxon>
        <taxon>Embryophyta</taxon>
        <taxon>Tracheophyta</taxon>
        <taxon>Spermatophyta</taxon>
        <taxon>Magnoliopsida</taxon>
        <taxon>Liliopsida</taxon>
        <taxon>Poales</taxon>
        <taxon>Poaceae</taxon>
        <taxon>BOP clade</taxon>
        <taxon>Oryzoideae</taxon>
        <taxon>Oryzeae</taxon>
        <taxon>Oryzinae</taxon>
        <taxon>Oryza</taxon>
        <taxon>Oryza meyeriana</taxon>
    </lineage>
</organism>
<dbReference type="AlphaFoldDB" id="A0A6G1CUL7"/>
<dbReference type="EMBL" id="SPHZ02000008">
    <property type="protein sequence ID" value="KAF0903273.1"/>
    <property type="molecule type" value="Genomic_DNA"/>
</dbReference>
<evidence type="ECO:0000313" key="2">
    <source>
        <dbReference type="EMBL" id="KAF0903273.1"/>
    </source>
</evidence>
<feature type="region of interest" description="Disordered" evidence="1">
    <location>
        <begin position="229"/>
        <end position="253"/>
    </location>
</feature>
<name>A0A6G1CUL7_9ORYZ</name>
<reference evidence="2 3" key="1">
    <citation type="submission" date="2019-11" db="EMBL/GenBank/DDBJ databases">
        <title>Whole genome sequence of Oryza granulata.</title>
        <authorList>
            <person name="Li W."/>
        </authorList>
    </citation>
    <scope>NUCLEOTIDE SEQUENCE [LARGE SCALE GENOMIC DNA]</scope>
    <source>
        <strain evidence="3">cv. Menghai</strain>
        <tissue evidence="2">Leaf</tissue>
    </source>
</reference>
<dbReference type="Proteomes" id="UP000479710">
    <property type="component" value="Unassembled WGS sequence"/>
</dbReference>
<feature type="compositionally biased region" description="Gly residues" evidence="1">
    <location>
        <begin position="240"/>
        <end position="253"/>
    </location>
</feature>
<protein>
    <submittedName>
        <fullName evidence="2">Uncharacterized protein</fullName>
    </submittedName>
</protein>
<keyword evidence="3" id="KW-1185">Reference proteome</keyword>
<evidence type="ECO:0000313" key="3">
    <source>
        <dbReference type="Proteomes" id="UP000479710"/>
    </source>
</evidence>
<evidence type="ECO:0000256" key="1">
    <source>
        <dbReference type="SAM" id="MobiDB-lite"/>
    </source>
</evidence>
<feature type="compositionally biased region" description="Low complexity" evidence="1">
    <location>
        <begin position="182"/>
        <end position="207"/>
    </location>
</feature>
<gene>
    <name evidence="2" type="ORF">E2562_026559</name>
</gene>
<comment type="caution">
    <text evidence="2">The sequence shown here is derived from an EMBL/GenBank/DDBJ whole genome shotgun (WGS) entry which is preliminary data.</text>
</comment>
<sequence length="253" mass="28295">MKTLLDIAKRSMDLNDKTISAVTECIFEILRKCWFSNGSTFDIKTGWVTQDDCGARTGQRDESAMENDWGDWRWHARMWLGRRIAGHAREEITRRWFSRILSALRDRRLRRRRSCPRISRQLRPRKACSQAGSFLDVDWLVCAVDAADDILSYQYAESIEAGRRTAGQSSAAAPEAQARSHAGSSTRGRLAGRSSGRASLASSSARSEWGRRSYRAKYVPPFCELRGGVAHGDSTVAGQHTGGAEPGGQGWRR</sequence>